<reference evidence="5" key="1">
    <citation type="submission" date="2018-05" db="EMBL/GenBank/DDBJ databases">
        <title>Genome Sequencing of selected type strains of the family Eggerthellaceae.</title>
        <authorList>
            <person name="Danylec N."/>
            <person name="Stoll D.A."/>
            <person name="Doetsch A."/>
            <person name="Huch M."/>
        </authorList>
    </citation>
    <scope>NUCLEOTIDE SEQUENCE [LARGE SCALE GENOMIC DNA]</scope>
    <source>
        <strain evidence="5">DSM 27213</strain>
    </source>
</reference>
<dbReference type="PROSITE" id="PS51257">
    <property type="entry name" value="PROKAR_LIPOPROTEIN"/>
    <property type="match status" value="1"/>
</dbReference>
<proteinExistence type="predicted"/>
<feature type="chain" id="PRO_5038337922" evidence="3">
    <location>
        <begin position="37"/>
        <end position="1151"/>
    </location>
</feature>
<feature type="transmembrane region" description="Helical" evidence="2">
    <location>
        <begin position="140"/>
        <end position="161"/>
    </location>
</feature>
<organism evidence="4 5">
    <name type="scientific">Gordonibacter urolithinfaciens</name>
    <dbReference type="NCBI Taxonomy" id="1335613"/>
    <lineage>
        <taxon>Bacteria</taxon>
        <taxon>Bacillati</taxon>
        <taxon>Actinomycetota</taxon>
        <taxon>Coriobacteriia</taxon>
        <taxon>Eggerthellales</taxon>
        <taxon>Eggerthellaceae</taxon>
        <taxon>Gordonibacter</taxon>
    </lineage>
</organism>
<evidence type="ECO:0000313" key="4">
    <source>
        <dbReference type="EMBL" id="ROT89952.1"/>
    </source>
</evidence>
<dbReference type="Proteomes" id="UP000285258">
    <property type="component" value="Unassembled WGS sequence"/>
</dbReference>
<name>A0A423UK98_9ACTN</name>
<protein>
    <submittedName>
        <fullName evidence="4">Uncharacterized protein</fullName>
    </submittedName>
</protein>
<feature type="signal peptide" evidence="3">
    <location>
        <begin position="1"/>
        <end position="36"/>
    </location>
</feature>
<dbReference type="AlphaFoldDB" id="A0A423UK98"/>
<keyword evidence="2" id="KW-1133">Transmembrane helix</keyword>
<evidence type="ECO:0000256" key="1">
    <source>
        <dbReference type="SAM" id="Coils"/>
    </source>
</evidence>
<gene>
    <name evidence="4" type="ORF">DMP12_07515</name>
</gene>
<keyword evidence="1" id="KW-0175">Coiled coil</keyword>
<sequence length="1151" mass="123104">MARQALSRTKTPFAAVRLLAIAALLIAAACILPAHAQAEEAGADNPPIPKIVGSFDRDAYKPGDQAVVAFSVTNDTPIAWNKVRLEAHLPQGVKLARDGDATARGADTLAAGETIELKLNVLFEPSLFKRLAPTGDKGNAVGIALAAAAAAGFIALAASTFSRKQARSRRAKGTMGALMGVVLVAGLAPLVPREAHADEEGEQAAVTSFTLEGSATCTAPGATVAAMLTVGSTDQEAAFSQANVEVIGGAAASANAKRARINLVSDLPFADELPLDAISLDGDFQGLSVTAVEHVGTATMLDGTEGSALAVTLGGDLGAPGARGVMVFGPGSFSNAAASGEATLAAEEALVTFHVAEGFYEDDTFTFPVSLENGRFSSDAQAGHFSFADPSLSATSFAVDANDATRGTLAVAATADTPLNQFKALSAALDADDQLAVDPIALEGEAPVAIAHPSYYDGDEATEDAVSTAGAAAAVPYGTVKAKSVTENQDGSLTVHNTVEFSALDGSVKITDFNRTGNSQITLPGQAPTLPPDYGLGETGDAGILEGNPGAVVFTDVRENGFDFDFGIDAETVKSWYGAYTESGLAKEQANEQFLEEMTQLMCGHEVDLADGVVLNKLGIAQGPCAVNLSDESLASIVGGTALYSQEDDMRTAKTVFEVLEKLVSAISYFCSSDPSNIGQGISQILGIIAALLETGPQYDIKDVLDELNQMKGQLTRMETSVDNLAIQLRAIDKRGGFESDWYQVKWLMDHLNSYGTLYTATIGTMTEEELANGGFDAATFEELTEENQKTLTSFKQAIDAKNGLLNTTVYADTVNLGSMITGTGTKDVVSDYYNWIETYYNWDPETFEIKDVYLGCMITSYLYGYLSSMAYLSTVEGTGTDAEKLNATLAKEDLRKQADQVLKKLVGQRERVWDQDSMTYKEKFQKSPLRQATEPLANKKIRCLINEHVYSLDNHTGPLSGRMYDDAYFGNASFGKSVERDDVLMYSFTGELNLAQWQQMEANLPQVRKIKYSQKPLHDYGLDMSDASNIFSELRALGFTMLAVRTENTHTGDSPKGRPKPLVQWKSKEAPPAHVVVSDASYNKVSDQLAVRHVRTVSVDVYDIKASRVLRGVTAARHESVYWVGYGWGYLHDVWPWCTSETKYERRGMV</sequence>
<accession>A0A423UK98</accession>
<evidence type="ECO:0000256" key="3">
    <source>
        <dbReference type="SAM" id="SignalP"/>
    </source>
</evidence>
<feature type="coiled-coil region" evidence="1">
    <location>
        <begin position="701"/>
        <end position="728"/>
    </location>
</feature>
<feature type="transmembrane region" description="Helical" evidence="2">
    <location>
        <begin position="173"/>
        <end position="191"/>
    </location>
</feature>
<keyword evidence="2" id="KW-0812">Transmembrane</keyword>
<comment type="caution">
    <text evidence="4">The sequence shown here is derived from an EMBL/GenBank/DDBJ whole genome shotgun (WGS) entry which is preliminary data.</text>
</comment>
<dbReference type="EMBL" id="QIBW01000007">
    <property type="protein sequence ID" value="ROT89952.1"/>
    <property type="molecule type" value="Genomic_DNA"/>
</dbReference>
<evidence type="ECO:0000256" key="2">
    <source>
        <dbReference type="SAM" id="Phobius"/>
    </source>
</evidence>
<keyword evidence="3" id="KW-0732">Signal</keyword>
<dbReference type="RefSeq" id="WP_096228133.1">
    <property type="nucleotide sequence ID" value="NZ_CP168029.1"/>
</dbReference>
<keyword evidence="2" id="KW-0472">Membrane</keyword>
<evidence type="ECO:0000313" key="5">
    <source>
        <dbReference type="Proteomes" id="UP000285258"/>
    </source>
</evidence>